<feature type="binding site" evidence="7">
    <location>
        <begin position="121"/>
        <end position="127"/>
    </location>
    <ligand>
        <name>ATP</name>
        <dbReference type="ChEBI" id="CHEBI:30616"/>
    </ligand>
</feature>
<accession>A0A1G2FVH4</accession>
<dbReference type="GO" id="GO:0008360">
    <property type="term" value="P:regulation of cell shape"/>
    <property type="evidence" value="ECO:0007669"/>
    <property type="project" value="UniProtKB-KW"/>
</dbReference>
<dbReference type="InterPro" id="IPR004101">
    <property type="entry name" value="Mur_ligase_C"/>
</dbReference>
<evidence type="ECO:0000256" key="1">
    <source>
        <dbReference type="ARBA" id="ARBA00004496"/>
    </source>
</evidence>
<dbReference type="SUPFAM" id="SSF53623">
    <property type="entry name" value="MurD-like peptide ligases, catalytic domain"/>
    <property type="match status" value="1"/>
</dbReference>
<dbReference type="Gene3D" id="3.40.50.720">
    <property type="entry name" value="NAD(P)-binding Rossmann-like Domain"/>
    <property type="match status" value="1"/>
</dbReference>
<dbReference type="EC" id="6.3.2.9" evidence="7 8"/>
<dbReference type="InterPro" id="IPR013221">
    <property type="entry name" value="Mur_ligase_cen"/>
</dbReference>
<dbReference type="NCBIfam" id="TIGR01087">
    <property type="entry name" value="murD"/>
    <property type="match status" value="1"/>
</dbReference>
<dbReference type="Gene3D" id="3.40.1190.10">
    <property type="entry name" value="Mur-like, catalytic domain"/>
    <property type="match status" value="1"/>
</dbReference>
<comment type="catalytic activity">
    <reaction evidence="7 8">
        <text>UDP-N-acetyl-alpha-D-muramoyl-L-alanine + D-glutamate + ATP = UDP-N-acetyl-alpha-D-muramoyl-L-alanyl-D-glutamate + ADP + phosphate + H(+)</text>
        <dbReference type="Rhea" id="RHEA:16429"/>
        <dbReference type="ChEBI" id="CHEBI:15378"/>
        <dbReference type="ChEBI" id="CHEBI:29986"/>
        <dbReference type="ChEBI" id="CHEBI:30616"/>
        <dbReference type="ChEBI" id="CHEBI:43474"/>
        <dbReference type="ChEBI" id="CHEBI:83898"/>
        <dbReference type="ChEBI" id="CHEBI:83900"/>
        <dbReference type="ChEBI" id="CHEBI:456216"/>
        <dbReference type="EC" id="6.3.2.9"/>
    </reaction>
</comment>
<keyword evidence="4 7" id="KW-0436">Ligase</keyword>
<dbReference type="UniPathway" id="UPA00219"/>
<dbReference type="GO" id="GO:0051301">
    <property type="term" value="P:cell division"/>
    <property type="evidence" value="ECO:0007669"/>
    <property type="project" value="UniProtKB-KW"/>
</dbReference>
<evidence type="ECO:0000256" key="6">
    <source>
        <dbReference type="ARBA" id="ARBA00022840"/>
    </source>
</evidence>
<dbReference type="InterPro" id="IPR005762">
    <property type="entry name" value="MurD"/>
</dbReference>
<comment type="caution">
    <text evidence="11">The sequence shown here is derived from an EMBL/GenBank/DDBJ whole genome shotgun (WGS) entry which is preliminary data.</text>
</comment>
<evidence type="ECO:0000256" key="5">
    <source>
        <dbReference type="ARBA" id="ARBA00022741"/>
    </source>
</evidence>
<dbReference type="SUPFAM" id="SSF51984">
    <property type="entry name" value="MurCD N-terminal domain"/>
    <property type="match status" value="1"/>
</dbReference>
<dbReference type="InterPro" id="IPR036565">
    <property type="entry name" value="Mur-like_cat_sf"/>
</dbReference>
<evidence type="ECO:0000259" key="9">
    <source>
        <dbReference type="Pfam" id="PF02875"/>
    </source>
</evidence>
<feature type="domain" description="Mur ligase C-terminal" evidence="9">
    <location>
        <begin position="332"/>
        <end position="452"/>
    </location>
</feature>
<sequence>MQLSDFKDKRITVMGIGLHGGGVGVIKFLAAQGAKVLATDLQKKEELTVSLKALTGLDNIEYVLGEHHLKDFTGADMIIKNPGVPADSKYLAAAKENNVPIDSDIGIFFELCPAPIIGVTGTKGKSTTAALLAYVLSQRYPQVILAGNIRQSVLEKLPEITKDTLVVIELSSWQLADAQNHKKSPYVAVITNIKQDHLNHYGNFQNYIKDKKLIFKFQSEKDYVFLNYDDHLLKNVSHEITSRIYFYSTNGDALIHAELPAINQKARMGAYIKNKKIYYGAAQELIADVKDVKLIGRHNLSNVLAAISVADLYNVPPEIIKTALRNFKSLPGRLQFIDKINDVKYINDTTGTAPDAAIAAIETINEEFPGKDKKKHIILIAGGADKNLDFAELGKTISDHAKAVVLFEGTASLKLAKEIDSETELKQAKNMQKAVELAKGLAEPGDVVLLSPGCASFGLFQHEFDRGRQFNEAVMKLKKQEEVKINARKVP</sequence>
<dbReference type="PANTHER" id="PTHR43692:SF1">
    <property type="entry name" value="UDP-N-ACETYLMURAMOYLALANINE--D-GLUTAMATE LIGASE"/>
    <property type="match status" value="1"/>
</dbReference>
<dbReference type="GO" id="GO:0005524">
    <property type="term" value="F:ATP binding"/>
    <property type="evidence" value="ECO:0007669"/>
    <property type="project" value="UniProtKB-UniRule"/>
</dbReference>
<dbReference type="Pfam" id="PF02875">
    <property type="entry name" value="Mur_ligase_C"/>
    <property type="match status" value="1"/>
</dbReference>
<keyword evidence="7 8" id="KW-0131">Cell cycle</keyword>
<dbReference type="HAMAP" id="MF_00639">
    <property type="entry name" value="MurD"/>
    <property type="match status" value="1"/>
</dbReference>
<keyword evidence="5 7" id="KW-0547">Nucleotide-binding</keyword>
<dbReference type="GO" id="GO:0071555">
    <property type="term" value="P:cell wall organization"/>
    <property type="evidence" value="ECO:0007669"/>
    <property type="project" value="UniProtKB-KW"/>
</dbReference>
<comment type="subcellular location">
    <subcellularLocation>
        <location evidence="1 7 8">Cytoplasm</location>
    </subcellularLocation>
</comment>
<dbReference type="EMBL" id="MHNF01000004">
    <property type="protein sequence ID" value="OGZ42055.1"/>
    <property type="molecule type" value="Genomic_DNA"/>
</dbReference>
<name>A0A1G2FVH4_9BACT</name>
<organism evidence="11 12">
    <name type="scientific">Candidatus Portnoybacteria bacterium RIFCSPLOWO2_02_FULL_39_11</name>
    <dbReference type="NCBI Taxonomy" id="1802001"/>
    <lineage>
        <taxon>Bacteria</taxon>
        <taxon>Candidatus Portnoyibacteriota</taxon>
    </lineage>
</organism>
<reference evidence="11 12" key="1">
    <citation type="journal article" date="2016" name="Nat. Commun.">
        <title>Thousands of microbial genomes shed light on interconnected biogeochemical processes in an aquifer system.</title>
        <authorList>
            <person name="Anantharaman K."/>
            <person name="Brown C.T."/>
            <person name="Hug L.A."/>
            <person name="Sharon I."/>
            <person name="Castelle C.J."/>
            <person name="Probst A.J."/>
            <person name="Thomas B.C."/>
            <person name="Singh A."/>
            <person name="Wilkins M.J."/>
            <person name="Karaoz U."/>
            <person name="Brodie E.L."/>
            <person name="Williams K.H."/>
            <person name="Hubbard S.S."/>
            <person name="Banfield J.F."/>
        </authorList>
    </citation>
    <scope>NUCLEOTIDE SEQUENCE [LARGE SCALE GENOMIC DNA]</scope>
</reference>
<keyword evidence="7 8" id="KW-0133">Cell shape</keyword>
<dbReference type="GO" id="GO:0009252">
    <property type="term" value="P:peptidoglycan biosynthetic process"/>
    <property type="evidence" value="ECO:0007669"/>
    <property type="project" value="UniProtKB-UniRule"/>
</dbReference>
<dbReference type="SUPFAM" id="SSF53244">
    <property type="entry name" value="MurD-like peptide ligases, peptide-binding domain"/>
    <property type="match status" value="1"/>
</dbReference>
<comment type="similarity">
    <text evidence="7">Belongs to the MurCDEF family.</text>
</comment>
<keyword evidence="7 8" id="KW-0573">Peptidoglycan synthesis</keyword>
<dbReference type="InterPro" id="IPR036615">
    <property type="entry name" value="Mur_ligase_C_dom_sf"/>
</dbReference>
<comment type="function">
    <text evidence="7 8">Cell wall formation. Catalyzes the addition of glutamate to the nucleotide precursor UDP-N-acetylmuramoyl-L-alanine (UMA).</text>
</comment>
<evidence type="ECO:0000256" key="7">
    <source>
        <dbReference type="HAMAP-Rule" id="MF_00639"/>
    </source>
</evidence>
<dbReference type="Proteomes" id="UP000177126">
    <property type="component" value="Unassembled WGS sequence"/>
</dbReference>
<evidence type="ECO:0000313" key="11">
    <source>
        <dbReference type="EMBL" id="OGZ42055.1"/>
    </source>
</evidence>
<dbReference type="AlphaFoldDB" id="A0A1G2FVH4"/>
<evidence type="ECO:0000259" key="10">
    <source>
        <dbReference type="Pfam" id="PF08245"/>
    </source>
</evidence>
<evidence type="ECO:0000256" key="4">
    <source>
        <dbReference type="ARBA" id="ARBA00022598"/>
    </source>
</evidence>
<evidence type="ECO:0000256" key="3">
    <source>
        <dbReference type="ARBA" id="ARBA00022490"/>
    </source>
</evidence>
<evidence type="ECO:0000256" key="2">
    <source>
        <dbReference type="ARBA" id="ARBA00004752"/>
    </source>
</evidence>
<evidence type="ECO:0000256" key="8">
    <source>
        <dbReference type="RuleBase" id="RU003664"/>
    </source>
</evidence>
<comment type="pathway">
    <text evidence="2 7 8">Cell wall biogenesis; peptidoglycan biosynthesis.</text>
</comment>
<dbReference type="PANTHER" id="PTHR43692">
    <property type="entry name" value="UDP-N-ACETYLMURAMOYLALANINE--D-GLUTAMATE LIGASE"/>
    <property type="match status" value="1"/>
</dbReference>
<keyword evidence="3 7" id="KW-0963">Cytoplasm</keyword>
<proteinExistence type="inferred from homology"/>
<gene>
    <name evidence="7" type="primary">murD</name>
    <name evidence="11" type="ORF">A3B04_02665</name>
</gene>
<dbReference type="Pfam" id="PF08245">
    <property type="entry name" value="Mur_ligase_M"/>
    <property type="match status" value="1"/>
</dbReference>
<dbReference type="Gene3D" id="3.90.190.20">
    <property type="entry name" value="Mur ligase, C-terminal domain"/>
    <property type="match status" value="1"/>
</dbReference>
<keyword evidence="7 8" id="KW-0961">Cell wall biogenesis/degradation</keyword>
<dbReference type="GO" id="GO:0008764">
    <property type="term" value="F:UDP-N-acetylmuramoylalanine-D-glutamate ligase activity"/>
    <property type="evidence" value="ECO:0007669"/>
    <property type="project" value="UniProtKB-UniRule"/>
</dbReference>
<dbReference type="GO" id="GO:0005737">
    <property type="term" value="C:cytoplasm"/>
    <property type="evidence" value="ECO:0007669"/>
    <property type="project" value="UniProtKB-SubCell"/>
</dbReference>
<keyword evidence="7 8" id="KW-0132">Cell division</keyword>
<dbReference type="Pfam" id="PF21799">
    <property type="entry name" value="MurD-like_N"/>
    <property type="match status" value="1"/>
</dbReference>
<protein>
    <recommendedName>
        <fullName evidence="7 8">UDP-N-acetylmuramoylalanine--D-glutamate ligase</fullName>
        <ecNumber evidence="7 8">6.3.2.9</ecNumber>
    </recommendedName>
    <alternativeName>
        <fullName evidence="7">D-glutamic acid-adding enzyme</fullName>
    </alternativeName>
    <alternativeName>
        <fullName evidence="7">UDP-N-acetylmuramoyl-L-alanyl-D-glutamate synthetase</fullName>
    </alternativeName>
</protein>
<feature type="domain" description="Mur ligase central" evidence="10">
    <location>
        <begin position="119"/>
        <end position="310"/>
    </location>
</feature>
<evidence type="ECO:0000313" key="12">
    <source>
        <dbReference type="Proteomes" id="UP000177126"/>
    </source>
</evidence>
<keyword evidence="6 7" id="KW-0067">ATP-binding</keyword>